<dbReference type="OrthoDB" id="7304934at2"/>
<name>A0A1H3N6L6_9RHOB</name>
<evidence type="ECO:0000313" key="3">
    <source>
        <dbReference type="Proteomes" id="UP000198914"/>
    </source>
</evidence>
<dbReference type="STRING" id="1244108.SAMN05444004_103272"/>
<reference evidence="3" key="1">
    <citation type="submission" date="2016-10" db="EMBL/GenBank/DDBJ databases">
        <authorList>
            <person name="Varghese N."/>
            <person name="Submissions S."/>
        </authorList>
    </citation>
    <scope>NUCLEOTIDE SEQUENCE [LARGE SCALE GENOMIC DNA]</scope>
    <source>
        <strain evidence="3">DSM 100420</strain>
    </source>
</reference>
<sequence>MRLISAAAPLVVALGLTAQPVLAERVISAEEFEQMVAGKTLHFDRQDVPFGSEQYFDDKRVIWAFENGGECQRGIWFENRSGQICFVYDTDPAPQCWDFLEGDDGRFRARLDGSPPDQDLVTERVTREALDCPLPDLGV</sequence>
<dbReference type="Proteomes" id="UP000198914">
    <property type="component" value="Unassembled WGS sequence"/>
</dbReference>
<keyword evidence="3" id="KW-1185">Reference proteome</keyword>
<dbReference type="AlphaFoldDB" id="A0A1H3N6L6"/>
<dbReference type="RefSeq" id="WP_092643758.1">
    <property type="nucleotide sequence ID" value="NZ_FNPX01000003.1"/>
</dbReference>
<keyword evidence="1" id="KW-0732">Signal</keyword>
<organism evidence="2 3">
    <name type="scientific">Jannaschia faecimaris</name>
    <dbReference type="NCBI Taxonomy" id="1244108"/>
    <lineage>
        <taxon>Bacteria</taxon>
        <taxon>Pseudomonadati</taxon>
        <taxon>Pseudomonadota</taxon>
        <taxon>Alphaproteobacteria</taxon>
        <taxon>Rhodobacterales</taxon>
        <taxon>Roseobacteraceae</taxon>
        <taxon>Jannaschia</taxon>
    </lineage>
</organism>
<protein>
    <recommendedName>
        <fullName evidence="4">Beta/Gamma crystallin</fullName>
    </recommendedName>
</protein>
<accession>A0A1H3N6L6</accession>
<evidence type="ECO:0008006" key="4">
    <source>
        <dbReference type="Google" id="ProtNLM"/>
    </source>
</evidence>
<feature type="chain" id="PRO_5011782394" description="Beta/Gamma crystallin" evidence="1">
    <location>
        <begin position="24"/>
        <end position="139"/>
    </location>
</feature>
<evidence type="ECO:0000313" key="2">
    <source>
        <dbReference type="EMBL" id="SDY83859.1"/>
    </source>
</evidence>
<evidence type="ECO:0000256" key="1">
    <source>
        <dbReference type="SAM" id="SignalP"/>
    </source>
</evidence>
<proteinExistence type="predicted"/>
<dbReference type="EMBL" id="FNPX01000003">
    <property type="protein sequence ID" value="SDY83859.1"/>
    <property type="molecule type" value="Genomic_DNA"/>
</dbReference>
<feature type="signal peptide" evidence="1">
    <location>
        <begin position="1"/>
        <end position="23"/>
    </location>
</feature>
<gene>
    <name evidence="2" type="ORF">SAMN05444004_103272</name>
</gene>